<dbReference type="OrthoDB" id="2127281at2759"/>
<gene>
    <name evidence="2" type="ORF">EVAR_61305_1</name>
</gene>
<dbReference type="AlphaFoldDB" id="A0A4C1XMW9"/>
<sequence>MITQYACPGHHVKSSAQDVVTITTTEAIRGPRPAPGQRGGLGLTKQFTRRLCAAAVSLLLERFSRWSGKEIARSALSLARSALAKRDNESCFFPARAESPSSRAHVSDVCLEGDGGSILTKIPCSIFLVLVYAECGYDSQGRIELEGPGWFYGFKDSPEAFDKGVVGAAQVGPGRQTPPRLYDQSDTDDPGGKVDEKATQLHAIASLKVLLEATRPAAGKAGATAARHSAATAAPSKDVPPDLPNGGIAEVPLDAIEEVTTSGGV</sequence>
<name>A0A4C1XMW9_EUMVA</name>
<comment type="caution">
    <text evidence="2">The sequence shown here is derived from an EMBL/GenBank/DDBJ whole genome shotgun (WGS) entry which is preliminary data.</text>
</comment>
<protein>
    <submittedName>
        <fullName evidence="2">Uncharacterized protein</fullName>
    </submittedName>
</protein>
<dbReference type="EMBL" id="BGZK01000872">
    <property type="protein sequence ID" value="GBP63565.1"/>
    <property type="molecule type" value="Genomic_DNA"/>
</dbReference>
<proteinExistence type="predicted"/>
<feature type="region of interest" description="Disordered" evidence="1">
    <location>
        <begin position="220"/>
        <end position="249"/>
    </location>
</feature>
<feature type="region of interest" description="Disordered" evidence="1">
    <location>
        <begin position="172"/>
        <end position="194"/>
    </location>
</feature>
<organism evidence="2 3">
    <name type="scientific">Eumeta variegata</name>
    <name type="common">Bagworm moth</name>
    <name type="synonym">Eumeta japonica</name>
    <dbReference type="NCBI Taxonomy" id="151549"/>
    <lineage>
        <taxon>Eukaryota</taxon>
        <taxon>Metazoa</taxon>
        <taxon>Ecdysozoa</taxon>
        <taxon>Arthropoda</taxon>
        <taxon>Hexapoda</taxon>
        <taxon>Insecta</taxon>
        <taxon>Pterygota</taxon>
        <taxon>Neoptera</taxon>
        <taxon>Endopterygota</taxon>
        <taxon>Lepidoptera</taxon>
        <taxon>Glossata</taxon>
        <taxon>Ditrysia</taxon>
        <taxon>Tineoidea</taxon>
        <taxon>Psychidae</taxon>
        <taxon>Oiketicinae</taxon>
        <taxon>Eumeta</taxon>
    </lineage>
</organism>
<feature type="compositionally biased region" description="Low complexity" evidence="1">
    <location>
        <begin position="220"/>
        <end position="237"/>
    </location>
</feature>
<evidence type="ECO:0000313" key="3">
    <source>
        <dbReference type="Proteomes" id="UP000299102"/>
    </source>
</evidence>
<dbReference type="STRING" id="151549.A0A4C1XMW9"/>
<evidence type="ECO:0000256" key="1">
    <source>
        <dbReference type="SAM" id="MobiDB-lite"/>
    </source>
</evidence>
<dbReference type="Proteomes" id="UP000299102">
    <property type="component" value="Unassembled WGS sequence"/>
</dbReference>
<evidence type="ECO:0000313" key="2">
    <source>
        <dbReference type="EMBL" id="GBP63565.1"/>
    </source>
</evidence>
<accession>A0A4C1XMW9</accession>
<keyword evidence="3" id="KW-1185">Reference proteome</keyword>
<reference evidence="2 3" key="1">
    <citation type="journal article" date="2019" name="Commun. Biol.">
        <title>The bagworm genome reveals a unique fibroin gene that provides high tensile strength.</title>
        <authorList>
            <person name="Kono N."/>
            <person name="Nakamura H."/>
            <person name="Ohtoshi R."/>
            <person name="Tomita M."/>
            <person name="Numata K."/>
            <person name="Arakawa K."/>
        </authorList>
    </citation>
    <scope>NUCLEOTIDE SEQUENCE [LARGE SCALE GENOMIC DNA]</scope>
</reference>